<dbReference type="Pfam" id="PF11929">
    <property type="entry name" value="DUF3447"/>
    <property type="match status" value="1"/>
</dbReference>
<gene>
    <name evidence="2" type="ORF">M9Y10_030919</name>
</gene>
<dbReference type="EMBL" id="JAPFFF010000047">
    <property type="protein sequence ID" value="KAK8840358.1"/>
    <property type="molecule type" value="Genomic_DNA"/>
</dbReference>
<protein>
    <recommendedName>
        <fullName evidence="1">DUF3447 domain-containing protein</fullName>
    </recommendedName>
</protein>
<dbReference type="Proteomes" id="UP001470230">
    <property type="component" value="Unassembled WGS sequence"/>
</dbReference>
<accession>A0ABR2H2B7</accession>
<feature type="domain" description="DUF3447" evidence="1">
    <location>
        <begin position="230"/>
        <end position="309"/>
    </location>
</feature>
<comment type="caution">
    <text evidence="2">The sequence shown here is derived from an EMBL/GenBank/DDBJ whole genome shotgun (WGS) entry which is preliminary data.</text>
</comment>
<dbReference type="InterPro" id="IPR036770">
    <property type="entry name" value="Ankyrin_rpt-contain_sf"/>
</dbReference>
<dbReference type="SUPFAM" id="SSF48403">
    <property type="entry name" value="Ankyrin repeat"/>
    <property type="match status" value="1"/>
</dbReference>
<sequence>MEYLTRMKTIQDNILGFLDAEEDQCFFDDLSRLLSSQQNQTDKHELKSILYLLSKISDNHHRTPFFFEKIKRIFNLLKNDIVQLFSNIEIFNIFQNNKRILLLLIDENIITFDHDISTRIDKYKNYFYLELNKLNEDVNPIEIPENYEEKRTKGENDFYFCELIRNDNVEEFIVNYTRTGLSLSKTIEPSIYETNSFLENKNPTLIEYAAFFGSIQIFRFLFQNQVRLNQSLWIYAIHGGNPDIIHFLEENKIEPQDRTFQKCLEESIKCHHNDFALYFKNNFISESNVQPKYDENEISYAFHYYNFQFIPIELKEPFFFFYSIEYDYYKLVEYFKDIEGLNFNETIIQTHI</sequence>
<keyword evidence="3" id="KW-1185">Reference proteome</keyword>
<evidence type="ECO:0000259" key="1">
    <source>
        <dbReference type="Pfam" id="PF11929"/>
    </source>
</evidence>
<evidence type="ECO:0000313" key="3">
    <source>
        <dbReference type="Proteomes" id="UP001470230"/>
    </source>
</evidence>
<reference evidence="2 3" key="1">
    <citation type="submission" date="2024-04" db="EMBL/GenBank/DDBJ databases">
        <title>Tritrichomonas musculus Genome.</title>
        <authorList>
            <person name="Alves-Ferreira E."/>
            <person name="Grigg M."/>
            <person name="Lorenzi H."/>
            <person name="Galac M."/>
        </authorList>
    </citation>
    <scope>NUCLEOTIDE SEQUENCE [LARGE SCALE GENOMIC DNA]</scope>
    <source>
        <strain evidence="2 3">EAF2021</strain>
    </source>
</reference>
<organism evidence="2 3">
    <name type="scientific">Tritrichomonas musculus</name>
    <dbReference type="NCBI Taxonomy" id="1915356"/>
    <lineage>
        <taxon>Eukaryota</taxon>
        <taxon>Metamonada</taxon>
        <taxon>Parabasalia</taxon>
        <taxon>Tritrichomonadida</taxon>
        <taxon>Tritrichomonadidae</taxon>
        <taxon>Tritrichomonas</taxon>
    </lineage>
</organism>
<dbReference type="InterPro" id="IPR020683">
    <property type="entry name" value="DUF3447"/>
</dbReference>
<dbReference type="PANTHER" id="PTHR24159:SF5">
    <property type="entry name" value="ANK_REP_REGION DOMAIN-CONTAINING PROTEIN"/>
    <property type="match status" value="1"/>
</dbReference>
<dbReference type="PANTHER" id="PTHR24159">
    <property type="match status" value="1"/>
</dbReference>
<name>A0ABR2H2B7_9EUKA</name>
<proteinExistence type="predicted"/>
<evidence type="ECO:0000313" key="2">
    <source>
        <dbReference type="EMBL" id="KAK8840358.1"/>
    </source>
</evidence>